<evidence type="ECO:0000313" key="2">
    <source>
        <dbReference type="Proteomes" id="UP000094969"/>
    </source>
</evidence>
<sequence>MAQAKCRPREKPRLRTELSDGDAARLDEAVELFGLPKAEIVRRLIRASVQAGPALSAENMEAVLTLASEVRQVGRTLAQMLRMMRQGRGMELAAAEQVWSELHGAIAAIDEELTEMTVAHGAGLRRLARLSVIDMAPTKGPAA</sequence>
<dbReference type="EMBL" id="CP017148">
    <property type="protein sequence ID" value="AOO84986.1"/>
    <property type="molecule type" value="Genomic_DNA"/>
</dbReference>
<evidence type="ECO:0000313" key="1">
    <source>
        <dbReference type="EMBL" id="AOO84986.1"/>
    </source>
</evidence>
<dbReference type="AlphaFoldDB" id="A0A1D7UC81"/>
<geneLocation type="plasmid" evidence="1 2">
    <name>unnamed1</name>
</geneLocation>
<reference evidence="1 2" key="1">
    <citation type="journal article" date="2015" name="Antonie Van Leeuwenhoek">
        <title>Bosea vaviloviae sp. nov., a new species of slow-growing rhizobia isolated from nodules of the relict species Vavilovia formosa (Stev.) Fed.</title>
        <authorList>
            <person name="Safronova V.I."/>
            <person name="Kuznetsova I.G."/>
            <person name="Sazanova A.L."/>
            <person name="Kimeklis A.K."/>
            <person name="Belimov A.A."/>
            <person name="Andronov E.E."/>
            <person name="Pinaev A.G."/>
            <person name="Chizhevskaya E.P."/>
            <person name="Pukhaev A.R."/>
            <person name="Popov K.P."/>
            <person name="Willems A."/>
            <person name="Tikhonovich I.A."/>
        </authorList>
    </citation>
    <scope>NUCLEOTIDE SEQUENCE [LARGE SCALE GENOMIC DNA]</scope>
    <source>
        <strain evidence="1 2">Vaf18</strain>
        <plasmid evidence="1">unnamed1</plasmid>
    </source>
</reference>
<accession>A0A1D7UC81</accession>
<dbReference type="Proteomes" id="UP000094969">
    <property type="component" value="Plasmid unnamed1"/>
</dbReference>
<gene>
    <name evidence="1" type="ORF">BHK69_30165</name>
</gene>
<name>A0A1D7UC81_9HYPH</name>
<proteinExistence type="predicted"/>
<dbReference type="OrthoDB" id="8126412at2"/>
<protein>
    <submittedName>
        <fullName evidence="1">Uncharacterized protein</fullName>
    </submittedName>
</protein>
<keyword evidence="2" id="KW-1185">Reference proteome</keyword>
<keyword evidence="1" id="KW-0614">Plasmid</keyword>
<dbReference type="KEGG" id="bvv:BHK69_30165"/>
<organism evidence="1 2">
    <name type="scientific">Bosea vaviloviae</name>
    <dbReference type="NCBI Taxonomy" id="1526658"/>
    <lineage>
        <taxon>Bacteria</taxon>
        <taxon>Pseudomonadati</taxon>
        <taxon>Pseudomonadota</taxon>
        <taxon>Alphaproteobacteria</taxon>
        <taxon>Hyphomicrobiales</taxon>
        <taxon>Boseaceae</taxon>
        <taxon>Bosea</taxon>
    </lineage>
</organism>